<name>X1EW69_9ZZZZ</name>
<evidence type="ECO:0000313" key="1">
    <source>
        <dbReference type="EMBL" id="GAH24540.1"/>
    </source>
</evidence>
<comment type="caution">
    <text evidence="1">The sequence shown here is derived from an EMBL/GenBank/DDBJ whole genome shotgun (WGS) entry which is preliminary data.</text>
</comment>
<organism evidence="1">
    <name type="scientific">marine sediment metagenome</name>
    <dbReference type="NCBI Taxonomy" id="412755"/>
    <lineage>
        <taxon>unclassified sequences</taxon>
        <taxon>metagenomes</taxon>
        <taxon>ecological metagenomes</taxon>
    </lineage>
</organism>
<gene>
    <name evidence="1" type="ORF">S01H4_66551</name>
</gene>
<reference evidence="1" key="1">
    <citation type="journal article" date="2014" name="Front. Microbiol.">
        <title>High frequency of phylogenetically diverse reductive dehalogenase-homologous genes in deep subseafloor sedimentary metagenomes.</title>
        <authorList>
            <person name="Kawai M."/>
            <person name="Futagami T."/>
            <person name="Toyoda A."/>
            <person name="Takaki Y."/>
            <person name="Nishi S."/>
            <person name="Hori S."/>
            <person name="Arai W."/>
            <person name="Tsubouchi T."/>
            <person name="Morono Y."/>
            <person name="Uchiyama I."/>
            <person name="Ito T."/>
            <person name="Fujiyama A."/>
            <person name="Inagaki F."/>
            <person name="Takami H."/>
        </authorList>
    </citation>
    <scope>NUCLEOTIDE SEQUENCE</scope>
    <source>
        <strain evidence="1">Expedition CK06-06</strain>
    </source>
</reference>
<accession>X1EW69</accession>
<sequence length="69" mass="7941">ENLHGNKLAEFSKTNGGDEWLNTFFDSVFVMLDLHPNDWLVSLVRDVPFVYGQYSLCVSHGNHNHNNLH</sequence>
<protein>
    <submittedName>
        <fullName evidence="1">Uncharacterized protein</fullName>
    </submittedName>
</protein>
<dbReference type="AlphaFoldDB" id="X1EW69"/>
<proteinExistence type="predicted"/>
<feature type="non-terminal residue" evidence="1">
    <location>
        <position position="1"/>
    </location>
</feature>
<dbReference type="EMBL" id="BART01041279">
    <property type="protein sequence ID" value="GAH24540.1"/>
    <property type="molecule type" value="Genomic_DNA"/>
</dbReference>